<evidence type="ECO:0008006" key="3">
    <source>
        <dbReference type="Google" id="ProtNLM"/>
    </source>
</evidence>
<proteinExistence type="predicted"/>
<accession>A0AB34Z2A2</accession>
<sequence length="55" mass="6318">MFVRKGLFFLLLFLALLIIISCRVKNVSAKNSNYIVVKGISKKNPLNIFELEFTI</sequence>
<dbReference type="AlphaFoldDB" id="A0AB34Z2A2"/>
<evidence type="ECO:0000313" key="2">
    <source>
        <dbReference type="Proteomes" id="UP000529652"/>
    </source>
</evidence>
<protein>
    <recommendedName>
        <fullName evidence="3">Lipoprotein</fullName>
    </recommendedName>
</protein>
<reference evidence="1 2" key="1">
    <citation type="submission" date="2020-08" db="EMBL/GenBank/DDBJ databases">
        <title>Genomic Encyclopedia of Type Strains, Phase IV (KMG-IV): sequencing the most valuable type-strain genomes for metagenomic binning, comparative biology and taxonomic classification.</title>
        <authorList>
            <person name="Goeker M."/>
        </authorList>
    </citation>
    <scope>NUCLEOTIDE SEQUENCE [LARGE SCALE GENOMIC DNA]</scope>
    <source>
        <strain evidence="1 2">DSM 10508</strain>
    </source>
</reference>
<gene>
    <name evidence="1" type="ORF">HNP63_000627</name>
</gene>
<dbReference type="EMBL" id="JACHGM010000002">
    <property type="protein sequence ID" value="MBB5141216.1"/>
    <property type="molecule type" value="Genomic_DNA"/>
</dbReference>
<evidence type="ECO:0000313" key="1">
    <source>
        <dbReference type="EMBL" id="MBB5141216.1"/>
    </source>
</evidence>
<name>A0AB34Z2A2_BORAF</name>
<dbReference type="Proteomes" id="UP000529652">
    <property type="component" value="Unassembled WGS sequence"/>
</dbReference>
<dbReference type="PROSITE" id="PS51257">
    <property type="entry name" value="PROKAR_LIPOPROTEIN"/>
    <property type="match status" value="1"/>
</dbReference>
<organism evidence="1 2">
    <name type="scientific">Borreliella afzelii</name>
    <name type="common">Borrelia afzelii</name>
    <dbReference type="NCBI Taxonomy" id="29518"/>
    <lineage>
        <taxon>Bacteria</taxon>
        <taxon>Pseudomonadati</taxon>
        <taxon>Spirochaetota</taxon>
        <taxon>Spirochaetia</taxon>
        <taxon>Spirochaetales</taxon>
        <taxon>Borreliaceae</taxon>
        <taxon>Borreliella</taxon>
    </lineage>
</organism>
<comment type="caution">
    <text evidence="1">The sequence shown here is derived from an EMBL/GenBank/DDBJ whole genome shotgun (WGS) entry which is preliminary data.</text>
</comment>